<comment type="similarity">
    <text evidence="5">Belongs to the Nudix hydrolase family.</text>
</comment>
<dbReference type="PRINTS" id="PR00502">
    <property type="entry name" value="NUDIXFAMILY"/>
</dbReference>
<dbReference type="PROSITE" id="PS00893">
    <property type="entry name" value="NUDIX_BOX"/>
    <property type="match status" value="1"/>
</dbReference>
<feature type="domain" description="Nudix hydrolase" evidence="6">
    <location>
        <begin position="40"/>
        <end position="171"/>
    </location>
</feature>
<accession>A0A1H9YCP2</accession>
<dbReference type="InterPro" id="IPR015797">
    <property type="entry name" value="NUDIX_hydrolase-like_dom_sf"/>
</dbReference>
<dbReference type="CDD" id="cd04681">
    <property type="entry name" value="NUDIX_Hydrolase"/>
    <property type="match status" value="1"/>
</dbReference>
<dbReference type="RefSeq" id="WP_074780064.1">
    <property type="nucleotide sequence ID" value="NZ_FOHT01000001.1"/>
</dbReference>
<dbReference type="GO" id="GO:0019677">
    <property type="term" value="P:NAD+ catabolic process"/>
    <property type="evidence" value="ECO:0007669"/>
    <property type="project" value="TreeGrafter"/>
</dbReference>
<protein>
    <submittedName>
        <fullName evidence="7">NUDIX domain-containing protein</fullName>
    </submittedName>
</protein>
<dbReference type="SUPFAM" id="SSF55811">
    <property type="entry name" value="Nudix"/>
    <property type="match status" value="1"/>
</dbReference>
<dbReference type="PROSITE" id="PS51462">
    <property type="entry name" value="NUDIX"/>
    <property type="match status" value="1"/>
</dbReference>
<dbReference type="PANTHER" id="PTHR42904">
    <property type="entry name" value="NUDIX HYDROLASE, NUDC SUBFAMILY"/>
    <property type="match status" value="1"/>
</dbReference>
<dbReference type="GO" id="GO:0035529">
    <property type="term" value="F:NADH pyrophosphatase activity"/>
    <property type="evidence" value="ECO:0007669"/>
    <property type="project" value="TreeGrafter"/>
</dbReference>
<evidence type="ECO:0000256" key="4">
    <source>
        <dbReference type="ARBA" id="ARBA00022842"/>
    </source>
</evidence>
<dbReference type="GO" id="GO:0005829">
    <property type="term" value="C:cytosol"/>
    <property type="evidence" value="ECO:0007669"/>
    <property type="project" value="TreeGrafter"/>
</dbReference>
<dbReference type="PANTHER" id="PTHR42904:SF12">
    <property type="entry name" value="ADP-RIBOSE PYROPHOSPHATASE-RELATED"/>
    <property type="match status" value="1"/>
</dbReference>
<dbReference type="InterPro" id="IPR020084">
    <property type="entry name" value="NUDIX_hydrolase_CS"/>
</dbReference>
<name>A0A1H9YCP2_9BACT</name>
<dbReference type="InterPro" id="IPR000086">
    <property type="entry name" value="NUDIX_hydrolase_dom"/>
</dbReference>
<gene>
    <name evidence="7" type="ORF">SAMN05444285_101131</name>
</gene>
<dbReference type="AlphaFoldDB" id="A0A1H9YCP2"/>
<dbReference type="InterPro" id="IPR050241">
    <property type="entry name" value="NAD-cap_RNA_hydrolase_NudC"/>
</dbReference>
<evidence type="ECO:0000256" key="5">
    <source>
        <dbReference type="RuleBase" id="RU003476"/>
    </source>
</evidence>
<dbReference type="Pfam" id="PF00293">
    <property type="entry name" value="NUDIX"/>
    <property type="match status" value="1"/>
</dbReference>
<keyword evidence="3 5" id="KW-0378">Hydrolase</keyword>
<dbReference type="OrthoDB" id="9786141at2"/>
<dbReference type="Gene3D" id="3.90.79.10">
    <property type="entry name" value="Nucleoside Triphosphate Pyrophosphohydrolase"/>
    <property type="match status" value="1"/>
</dbReference>
<dbReference type="GO" id="GO:0046872">
    <property type="term" value="F:metal ion binding"/>
    <property type="evidence" value="ECO:0007669"/>
    <property type="project" value="UniProtKB-KW"/>
</dbReference>
<evidence type="ECO:0000313" key="8">
    <source>
        <dbReference type="Proteomes" id="UP000181981"/>
    </source>
</evidence>
<keyword evidence="4" id="KW-0460">Magnesium</keyword>
<dbReference type="InterPro" id="IPR020476">
    <property type="entry name" value="Nudix_hydrolase"/>
</dbReference>
<dbReference type="Proteomes" id="UP000181981">
    <property type="component" value="Unassembled WGS sequence"/>
</dbReference>
<evidence type="ECO:0000256" key="3">
    <source>
        <dbReference type="ARBA" id="ARBA00022801"/>
    </source>
</evidence>
<evidence type="ECO:0000313" key="7">
    <source>
        <dbReference type="EMBL" id="SES66770.1"/>
    </source>
</evidence>
<organism evidence="7 8">
    <name type="scientific">Draconibacterium orientale</name>
    <dbReference type="NCBI Taxonomy" id="1168034"/>
    <lineage>
        <taxon>Bacteria</taxon>
        <taxon>Pseudomonadati</taxon>
        <taxon>Bacteroidota</taxon>
        <taxon>Bacteroidia</taxon>
        <taxon>Marinilabiliales</taxon>
        <taxon>Prolixibacteraceae</taxon>
        <taxon>Draconibacterium</taxon>
    </lineage>
</organism>
<proteinExistence type="inferred from homology"/>
<dbReference type="GO" id="GO:0006742">
    <property type="term" value="P:NADP+ catabolic process"/>
    <property type="evidence" value="ECO:0007669"/>
    <property type="project" value="TreeGrafter"/>
</dbReference>
<comment type="cofactor">
    <cofactor evidence="1">
        <name>Mg(2+)</name>
        <dbReference type="ChEBI" id="CHEBI:18420"/>
    </cofactor>
</comment>
<dbReference type="EMBL" id="FOHT01000001">
    <property type="protein sequence ID" value="SES66770.1"/>
    <property type="molecule type" value="Genomic_DNA"/>
</dbReference>
<reference evidence="7 8" key="1">
    <citation type="submission" date="2016-10" db="EMBL/GenBank/DDBJ databases">
        <authorList>
            <person name="de Groot N.N."/>
        </authorList>
    </citation>
    <scope>NUCLEOTIDE SEQUENCE [LARGE SCALE GENOMIC DNA]</scope>
    <source>
        <strain evidence="7 8">DSM 25947</strain>
    </source>
</reference>
<sequence length="178" mass="20015">MNTHPLKVLKYCPKCGSAELHKSGDRSLKCADCGFHFFINSSAAVAALVTDESGKLMLVTRGVEPNYGKLDLPGGFIDPLESAEDAVRRELKEELGLKVKNLKYLESAPNEYVFSAFTVFTLDMAFQVIAESVEDLKPMDDILAYKFYAEEELDYDDIPAPSIRKFVKDYFQSTKHKQ</sequence>
<evidence type="ECO:0000256" key="1">
    <source>
        <dbReference type="ARBA" id="ARBA00001946"/>
    </source>
</evidence>
<evidence type="ECO:0000256" key="2">
    <source>
        <dbReference type="ARBA" id="ARBA00022723"/>
    </source>
</evidence>
<keyword evidence="2" id="KW-0479">Metal-binding</keyword>
<evidence type="ECO:0000259" key="6">
    <source>
        <dbReference type="PROSITE" id="PS51462"/>
    </source>
</evidence>